<keyword evidence="3" id="KW-1185">Reference proteome</keyword>
<dbReference type="EMBL" id="RBQF01000155">
    <property type="protein sequence ID" value="RMP09913.1"/>
    <property type="molecule type" value="Genomic_DNA"/>
</dbReference>
<dbReference type="AlphaFoldDB" id="A0A3M3WQS0"/>
<keyword evidence="1" id="KW-0732">Signal</keyword>
<name>A0A3M3WQS0_PSEMA</name>
<evidence type="ECO:0000256" key="1">
    <source>
        <dbReference type="SAM" id="SignalP"/>
    </source>
</evidence>
<feature type="signal peptide" evidence="1">
    <location>
        <begin position="1"/>
        <end position="23"/>
    </location>
</feature>
<proteinExistence type="predicted"/>
<feature type="chain" id="PRO_5018026998" description="Lipoprotein" evidence="1">
    <location>
        <begin position="24"/>
        <end position="189"/>
    </location>
</feature>
<dbReference type="PROSITE" id="PS51257">
    <property type="entry name" value="PROKAR_LIPOPROTEIN"/>
    <property type="match status" value="1"/>
</dbReference>
<reference evidence="2 3" key="1">
    <citation type="submission" date="2018-08" db="EMBL/GenBank/DDBJ databases">
        <title>Recombination of ecologically and evolutionarily significant loci maintains genetic cohesion in the Pseudomonas syringae species complex.</title>
        <authorList>
            <person name="Dillon M."/>
            <person name="Thakur S."/>
            <person name="Almeida R.N.D."/>
            <person name="Weir B.S."/>
            <person name="Guttman D.S."/>
        </authorList>
    </citation>
    <scope>NUCLEOTIDE SEQUENCE [LARGE SCALE GENOMIC DNA]</scope>
    <source>
        <strain evidence="2 3">ICMP 3555</strain>
    </source>
</reference>
<protein>
    <recommendedName>
        <fullName evidence="4">Lipoprotein</fullName>
    </recommendedName>
</protein>
<dbReference type="Proteomes" id="UP000276587">
    <property type="component" value="Unassembled WGS sequence"/>
</dbReference>
<dbReference type="RefSeq" id="WP_082893994.1">
    <property type="nucleotide sequence ID" value="NZ_RBPW01000142.1"/>
</dbReference>
<accession>A0A3M3WQS0</accession>
<evidence type="ECO:0000313" key="3">
    <source>
        <dbReference type="Proteomes" id="UP000276587"/>
    </source>
</evidence>
<comment type="caution">
    <text evidence="2">The sequence shown here is derived from an EMBL/GenBank/DDBJ whole genome shotgun (WGS) entry which is preliminary data.</text>
</comment>
<sequence>MKHSVYTLALTLGLLSLCACSTADKYASGRYYEIYSVSGLGACEFKPAFNDCAEQRVFDVKISDNKEKIALAKFINPSDNVSFFGFIRNDYPAQVKPVRDFLLWAQADTHTAKHLTMKRPAGNAYGYLFENREVEYQFDFTQTRAGVPMLVIHIDGKDRYFGLTVEQAKKLLSTLDAWYENRAVGYKLT</sequence>
<evidence type="ECO:0000313" key="2">
    <source>
        <dbReference type="EMBL" id="RMP09913.1"/>
    </source>
</evidence>
<gene>
    <name evidence="2" type="ORF">ALQ29_00772</name>
</gene>
<organism evidence="2 3">
    <name type="scientific">Pseudomonas marginalis pv. marginalis</name>
    <dbReference type="NCBI Taxonomy" id="97473"/>
    <lineage>
        <taxon>Bacteria</taxon>
        <taxon>Pseudomonadati</taxon>
        <taxon>Pseudomonadota</taxon>
        <taxon>Gammaproteobacteria</taxon>
        <taxon>Pseudomonadales</taxon>
        <taxon>Pseudomonadaceae</taxon>
        <taxon>Pseudomonas</taxon>
    </lineage>
</organism>
<evidence type="ECO:0008006" key="4">
    <source>
        <dbReference type="Google" id="ProtNLM"/>
    </source>
</evidence>